<gene>
    <name evidence="1" type="ORF">WAB15_32555</name>
</gene>
<proteinExistence type="predicted"/>
<organism evidence="1 2">
    <name type="scientific">Streptomyces sirii</name>
    <dbReference type="NCBI Taxonomy" id="3127701"/>
    <lineage>
        <taxon>Bacteria</taxon>
        <taxon>Bacillati</taxon>
        <taxon>Actinomycetota</taxon>
        <taxon>Actinomycetes</taxon>
        <taxon>Kitasatosporales</taxon>
        <taxon>Streptomycetaceae</taxon>
        <taxon>Streptomyces</taxon>
    </lineage>
</organism>
<dbReference type="EMBL" id="CP147982">
    <property type="protein sequence ID" value="WXK80362.1"/>
    <property type="molecule type" value="Genomic_DNA"/>
</dbReference>
<accession>A0ABZ2QZP8</accession>
<keyword evidence="2" id="KW-1185">Reference proteome</keyword>
<evidence type="ECO:0000313" key="2">
    <source>
        <dbReference type="Proteomes" id="UP001626628"/>
    </source>
</evidence>
<reference evidence="1 2" key="1">
    <citation type="submission" date="2024-03" db="EMBL/GenBank/DDBJ databases">
        <title>The complete genome of Streptomyces sirii sp.nov.</title>
        <authorList>
            <person name="Zakalyukina Y.V."/>
            <person name="Belik A.R."/>
            <person name="Biryukov M.V."/>
            <person name="Baturina O.A."/>
            <person name="Kabilov M.R."/>
        </authorList>
    </citation>
    <scope>NUCLEOTIDE SEQUENCE [LARGE SCALE GENOMIC DNA]</scope>
    <source>
        <strain evidence="1 2">BP-8</strain>
    </source>
</reference>
<dbReference type="Proteomes" id="UP001626628">
    <property type="component" value="Chromosome"/>
</dbReference>
<evidence type="ECO:0000313" key="1">
    <source>
        <dbReference type="EMBL" id="WXK80362.1"/>
    </source>
</evidence>
<sequence length="107" mass="11408">MVDGRHGDTVDTLAVRDNKEPGQQRLVAVRYSRHAKPQVRAVEWRGGQPVDLEAIDAVPGRDREYVALAAGHKIEALACLPGSSTGILGTDDENDGGSVTTAAFCRP</sequence>
<dbReference type="RefSeq" id="WP_407288429.1">
    <property type="nucleotide sequence ID" value="NZ_CP147982.1"/>
</dbReference>
<name>A0ABZ2QZP8_9ACTN</name>
<protein>
    <submittedName>
        <fullName evidence="1">Uncharacterized protein</fullName>
    </submittedName>
</protein>